<dbReference type="InterPro" id="IPR051681">
    <property type="entry name" value="Ser/Thr_Kinases-Pseudokinases"/>
</dbReference>
<sequence length="309" mass="33729">MSTTTSAALEVANDAAAVGVRGSRSRSRSIVNTHAETDLDVLVVSISSVAFSVNGHFGDVFEGTHKTIGRIALKRPRISATGCDDSRFEREATTWQRLRHTHILEFIGTLKRDGHIYIVSPFIDNGTLVEYVKRKPKANKVRLICETADAVNYLHMEGVVHGDIKAGNILIGNDESALLCDFGLTRMADTRTSTCMKGAGSTRWMSPDLWNNAPRSSKSDVYAFGMTIAEVLSGKEPFSHLSTTTAVIFAVLTGGERPIKKPLSSIDGSPYDTAWQVAEACWHINPSDRICMSEAFQRLSQDPSAGRKP</sequence>
<dbReference type="AlphaFoldDB" id="A0A0C3LLQ9"/>
<feature type="domain" description="Protein kinase" evidence="1">
    <location>
        <begin position="46"/>
        <end position="305"/>
    </location>
</feature>
<evidence type="ECO:0000259" key="1">
    <source>
        <dbReference type="PROSITE" id="PS50011"/>
    </source>
</evidence>
<reference evidence="2 3" key="1">
    <citation type="submission" date="2014-04" db="EMBL/GenBank/DDBJ databases">
        <authorList>
            <consortium name="DOE Joint Genome Institute"/>
            <person name="Kuo A."/>
            <person name="Girlanda M."/>
            <person name="Perotto S."/>
            <person name="Kohler A."/>
            <person name="Nagy L.G."/>
            <person name="Floudas D."/>
            <person name="Copeland A."/>
            <person name="Barry K.W."/>
            <person name="Cichocki N."/>
            <person name="Veneault-Fourrey C."/>
            <person name="LaButti K."/>
            <person name="Lindquist E.A."/>
            <person name="Lipzen A."/>
            <person name="Lundell T."/>
            <person name="Morin E."/>
            <person name="Murat C."/>
            <person name="Sun H."/>
            <person name="Tunlid A."/>
            <person name="Henrissat B."/>
            <person name="Grigoriev I.V."/>
            <person name="Hibbett D.S."/>
            <person name="Martin F."/>
            <person name="Nordberg H.P."/>
            <person name="Cantor M.N."/>
            <person name="Hua S.X."/>
        </authorList>
    </citation>
    <scope>NUCLEOTIDE SEQUENCE [LARGE SCALE GENOMIC DNA]</scope>
    <source>
        <strain evidence="2 3">MUT 4182</strain>
    </source>
</reference>
<reference evidence="3" key="2">
    <citation type="submission" date="2015-01" db="EMBL/GenBank/DDBJ databases">
        <title>Evolutionary Origins and Diversification of the Mycorrhizal Mutualists.</title>
        <authorList>
            <consortium name="DOE Joint Genome Institute"/>
            <consortium name="Mycorrhizal Genomics Consortium"/>
            <person name="Kohler A."/>
            <person name="Kuo A."/>
            <person name="Nagy L.G."/>
            <person name="Floudas D."/>
            <person name="Copeland A."/>
            <person name="Barry K.W."/>
            <person name="Cichocki N."/>
            <person name="Veneault-Fourrey C."/>
            <person name="LaButti K."/>
            <person name="Lindquist E.A."/>
            <person name="Lipzen A."/>
            <person name="Lundell T."/>
            <person name="Morin E."/>
            <person name="Murat C."/>
            <person name="Riley R."/>
            <person name="Ohm R."/>
            <person name="Sun H."/>
            <person name="Tunlid A."/>
            <person name="Henrissat B."/>
            <person name="Grigoriev I.V."/>
            <person name="Hibbett D.S."/>
            <person name="Martin F."/>
        </authorList>
    </citation>
    <scope>NUCLEOTIDE SEQUENCE [LARGE SCALE GENOMIC DNA]</scope>
    <source>
        <strain evidence="3">MUT 4182</strain>
    </source>
</reference>
<dbReference type="Proteomes" id="UP000054248">
    <property type="component" value="Unassembled WGS sequence"/>
</dbReference>
<dbReference type="PROSITE" id="PS00108">
    <property type="entry name" value="PROTEIN_KINASE_ST"/>
    <property type="match status" value="1"/>
</dbReference>
<dbReference type="SMART" id="SM00220">
    <property type="entry name" value="S_TKc"/>
    <property type="match status" value="1"/>
</dbReference>
<keyword evidence="3" id="KW-1185">Reference proteome</keyword>
<dbReference type="PROSITE" id="PS50011">
    <property type="entry name" value="PROTEIN_KINASE_DOM"/>
    <property type="match status" value="1"/>
</dbReference>
<dbReference type="STRING" id="1051891.A0A0C3LLQ9"/>
<accession>A0A0C3LLQ9</accession>
<dbReference type="InterPro" id="IPR011009">
    <property type="entry name" value="Kinase-like_dom_sf"/>
</dbReference>
<protein>
    <recommendedName>
        <fullName evidence="1">Protein kinase domain-containing protein</fullName>
    </recommendedName>
</protein>
<organism evidence="2 3">
    <name type="scientific">Tulasnella calospora MUT 4182</name>
    <dbReference type="NCBI Taxonomy" id="1051891"/>
    <lineage>
        <taxon>Eukaryota</taxon>
        <taxon>Fungi</taxon>
        <taxon>Dikarya</taxon>
        <taxon>Basidiomycota</taxon>
        <taxon>Agaricomycotina</taxon>
        <taxon>Agaricomycetes</taxon>
        <taxon>Cantharellales</taxon>
        <taxon>Tulasnellaceae</taxon>
        <taxon>Tulasnella</taxon>
    </lineage>
</organism>
<dbReference type="PANTHER" id="PTHR44329">
    <property type="entry name" value="SERINE/THREONINE-PROTEIN KINASE TNNI3K-RELATED"/>
    <property type="match status" value="1"/>
</dbReference>
<dbReference type="GO" id="GO:0005524">
    <property type="term" value="F:ATP binding"/>
    <property type="evidence" value="ECO:0007669"/>
    <property type="project" value="InterPro"/>
</dbReference>
<dbReference type="SUPFAM" id="SSF56112">
    <property type="entry name" value="Protein kinase-like (PK-like)"/>
    <property type="match status" value="1"/>
</dbReference>
<dbReference type="InterPro" id="IPR000719">
    <property type="entry name" value="Prot_kinase_dom"/>
</dbReference>
<evidence type="ECO:0000313" key="2">
    <source>
        <dbReference type="EMBL" id="KIO22282.1"/>
    </source>
</evidence>
<dbReference type="InterPro" id="IPR001245">
    <property type="entry name" value="Ser-Thr/Tyr_kinase_cat_dom"/>
</dbReference>
<dbReference type="InterPro" id="IPR008271">
    <property type="entry name" value="Ser/Thr_kinase_AS"/>
</dbReference>
<evidence type="ECO:0000313" key="3">
    <source>
        <dbReference type="Proteomes" id="UP000054248"/>
    </source>
</evidence>
<dbReference type="Gene3D" id="1.10.510.10">
    <property type="entry name" value="Transferase(Phosphotransferase) domain 1"/>
    <property type="match status" value="1"/>
</dbReference>
<dbReference type="GO" id="GO:0004674">
    <property type="term" value="F:protein serine/threonine kinase activity"/>
    <property type="evidence" value="ECO:0007669"/>
    <property type="project" value="TreeGrafter"/>
</dbReference>
<dbReference type="EMBL" id="KN823113">
    <property type="protein sequence ID" value="KIO22282.1"/>
    <property type="molecule type" value="Genomic_DNA"/>
</dbReference>
<dbReference type="OrthoDB" id="4062651at2759"/>
<dbReference type="Pfam" id="PF07714">
    <property type="entry name" value="PK_Tyr_Ser-Thr"/>
    <property type="match status" value="1"/>
</dbReference>
<proteinExistence type="predicted"/>
<gene>
    <name evidence="2" type="ORF">M407DRAFT_79388</name>
</gene>
<name>A0A0C3LLQ9_9AGAM</name>
<dbReference type="HOGENOM" id="CLU_000288_7_18_1"/>